<feature type="region of interest" description="Disordered" evidence="1">
    <location>
        <begin position="106"/>
        <end position="135"/>
    </location>
</feature>
<name>A0A6P1DM00_9GAMM</name>
<comment type="caution">
    <text evidence="3">The sequence shown here is derived from an EMBL/GenBank/DDBJ whole genome shotgun (WGS) entry which is preliminary data.</text>
</comment>
<dbReference type="AlphaFoldDB" id="A0A6P1DM00"/>
<dbReference type="EMBL" id="JAAIJR010000004">
    <property type="protein sequence ID" value="NEX19078.1"/>
    <property type="molecule type" value="Genomic_DNA"/>
</dbReference>
<evidence type="ECO:0000256" key="2">
    <source>
        <dbReference type="SAM" id="SignalP"/>
    </source>
</evidence>
<feature type="chain" id="PRO_5026971755" evidence="2">
    <location>
        <begin position="24"/>
        <end position="135"/>
    </location>
</feature>
<reference evidence="4" key="1">
    <citation type="journal article" date="2020" name="Microbiol. Resour. Announc.">
        <title>Draft Genome Sequences of Thiorhodococcus mannitoliphagus and Thiorhodococcus minor, Purple Sulfur Photosynthetic Bacteria in the Gammaproteobacterial Family Chromatiaceae.</title>
        <authorList>
            <person name="Aviles F.A."/>
            <person name="Meyer T.E."/>
            <person name="Kyndt J.A."/>
        </authorList>
    </citation>
    <scope>NUCLEOTIDE SEQUENCE [LARGE SCALE GENOMIC DNA]</scope>
    <source>
        <strain evidence="4">DSM 18266</strain>
    </source>
</reference>
<reference evidence="3 4" key="2">
    <citation type="submission" date="2020-02" db="EMBL/GenBank/DDBJ databases">
        <title>Genome sequences of Thiorhodococcus mannitoliphagus and Thiorhodococcus minor, purple sulfur photosynthetic bacteria in the gammaproteobacterial family, Chromatiaceae.</title>
        <authorList>
            <person name="Aviles F.A."/>
            <person name="Meyer T.E."/>
            <person name="Kyndt J.A."/>
        </authorList>
    </citation>
    <scope>NUCLEOTIDE SEQUENCE [LARGE SCALE GENOMIC DNA]</scope>
    <source>
        <strain evidence="3 4">DSM 18266</strain>
    </source>
</reference>
<evidence type="ECO:0000313" key="4">
    <source>
        <dbReference type="Proteomes" id="UP000471640"/>
    </source>
</evidence>
<dbReference type="RefSeq" id="WP_164651978.1">
    <property type="nucleotide sequence ID" value="NZ_JAAIJR010000004.1"/>
</dbReference>
<evidence type="ECO:0000256" key="1">
    <source>
        <dbReference type="SAM" id="MobiDB-lite"/>
    </source>
</evidence>
<keyword evidence="2" id="KW-0732">Signal</keyword>
<sequence>MRTWTNRLSLAILTFGFALPLAAQPGSQSIPDWMARQQEEIQRGVDAGVLTEREARSLRREQREIRQLGDSLRRDAYPPHEARRRLEERLRAADRRIYDLKNNDEFVYGSWDDRPPPPPPGGYDSGYPRPHPNYR</sequence>
<accession>A0A6P1DM00</accession>
<gene>
    <name evidence="3" type="ORF">G3480_01920</name>
</gene>
<dbReference type="Proteomes" id="UP000471640">
    <property type="component" value="Unassembled WGS sequence"/>
</dbReference>
<proteinExistence type="predicted"/>
<organism evidence="3 4">
    <name type="scientific">Thiorhodococcus mannitoliphagus</name>
    <dbReference type="NCBI Taxonomy" id="329406"/>
    <lineage>
        <taxon>Bacteria</taxon>
        <taxon>Pseudomonadati</taxon>
        <taxon>Pseudomonadota</taxon>
        <taxon>Gammaproteobacteria</taxon>
        <taxon>Chromatiales</taxon>
        <taxon>Chromatiaceae</taxon>
        <taxon>Thiorhodococcus</taxon>
    </lineage>
</organism>
<protein>
    <submittedName>
        <fullName evidence="3">Uncharacterized protein</fullName>
    </submittedName>
</protein>
<keyword evidence="4" id="KW-1185">Reference proteome</keyword>
<feature type="signal peptide" evidence="2">
    <location>
        <begin position="1"/>
        <end position="23"/>
    </location>
</feature>
<evidence type="ECO:0000313" key="3">
    <source>
        <dbReference type="EMBL" id="NEX19078.1"/>
    </source>
</evidence>